<evidence type="ECO:0000313" key="1">
    <source>
        <dbReference type="EMBL" id="MDR6555499.1"/>
    </source>
</evidence>
<proteinExistence type="predicted"/>
<comment type="caution">
    <text evidence="1">The sequence shown here is derived from an EMBL/GenBank/DDBJ whole genome shotgun (WGS) entry which is preliminary data.</text>
</comment>
<name>A0ABU1P7G2_9BACL</name>
<accession>A0ABU1P7G2</accession>
<dbReference type="Proteomes" id="UP001267290">
    <property type="component" value="Unassembled WGS sequence"/>
</dbReference>
<protein>
    <submittedName>
        <fullName evidence="1">Uncharacterized protein</fullName>
    </submittedName>
</protein>
<evidence type="ECO:0000313" key="2">
    <source>
        <dbReference type="Proteomes" id="UP001267290"/>
    </source>
</evidence>
<sequence>MLKANEISLIIEQITKRLGQDIEAWYEVITRQLH</sequence>
<dbReference type="EMBL" id="JAVDSB010000031">
    <property type="protein sequence ID" value="MDR6555499.1"/>
    <property type="molecule type" value="Genomic_DNA"/>
</dbReference>
<reference evidence="1 2" key="1">
    <citation type="submission" date="2023-07" db="EMBL/GenBank/DDBJ databases">
        <title>Sorghum-associated microbial communities from plants grown in Nebraska, USA.</title>
        <authorList>
            <person name="Schachtman D."/>
        </authorList>
    </citation>
    <scope>NUCLEOTIDE SEQUENCE [LARGE SCALE GENOMIC DNA]</scope>
    <source>
        <strain evidence="1 2">CC258</strain>
    </source>
</reference>
<keyword evidence="2" id="KW-1185">Reference proteome</keyword>
<organism evidence="1 2">
    <name type="scientific">Paenibacillus qinlingensis</name>
    <dbReference type="NCBI Taxonomy" id="1837343"/>
    <lineage>
        <taxon>Bacteria</taxon>
        <taxon>Bacillati</taxon>
        <taxon>Bacillota</taxon>
        <taxon>Bacilli</taxon>
        <taxon>Bacillales</taxon>
        <taxon>Paenibacillaceae</taxon>
        <taxon>Paenibacillus</taxon>
    </lineage>
</organism>
<gene>
    <name evidence="1" type="ORF">J2736_006761</name>
</gene>